<comment type="subcellular location">
    <subcellularLocation>
        <location evidence="3">Cytoplasm</location>
    </subcellularLocation>
    <subcellularLocation>
        <location evidence="3">Nucleus</location>
    </subcellularLocation>
</comment>
<organism evidence="5 6">
    <name type="scientific">Malassezia vespertilionis</name>
    <dbReference type="NCBI Taxonomy" id="2020962"/>
    <lineage>
        <taxon>Eukaryota</taxon>
        <taxon>Fungi</taxon>
        <taxon>Dikarya</taxon>
        <taxon>Basidiomycota</taxon>
        <taxon>Ustilaginomycotina</taxon>
        <taxon>Malasseziomycetes</taxon>
        <taxon>Malasseziales</taxon>
        <taxon>Malasseziaceae</taxon>
        <taxon>Malassezia</taxon>
    </lineage>
</organism>
<accession>A0A2N1J7D4</accession>
<dbReference type="OrthoDB" id="10061064at2759"/>
<comment type="subunit">
    <text evidence="3">Binds the proteasome.</text>
</comment>
<sequence length="395" mass="42672">MDASVVTPPPPIPFNAGRSAHPIPPPLSFGFGCGSSFGGNDALQGLASPLQAVSMPWRATPPLMPSDAWTKSGALKRRLSGSDVEEPEDEEMAASPLLSKRRRAGLRAFTDASTESQGRNSSCARRRTSGTDLGKLLASLDKPALLSILHGLVSKSDDVADTIYTLLPTPSLDSVAHALDQTEAKIRAALPTAHGQHAQVRDQFAWMRLRGCLAELASEVRSFLPFFSMQEHTHPATCFSFLHLTTMRMLRIAQLLPDIESVHAPKPADTLERIFAALLPPSALAPDSPDTLTNTIFPALLKAWEAWLRCVSNAVNEHGRMYGHEVVTQWARDLASLSLAGAPQGESMCTTEHALRRTMDHARAQMHAALGWMIGPTHRHAWFGAPSLPLDVGSA</sequence>
<comment type="function">
    <text evidence="3">Involved in ubiquitin-mediated protein degradation. Regulatory factor in the ubiquitin/proteasome pathway that controls the turnover of proteasome substrates. Targets proteasomes to the nucleus and facilitates the degradation of nuclear proteins.</text>
</comment>
<dbReference type="EMBL" id="KZ454995">
    <property type="protein sequence ID" value="PKI82459.1"/>
    <property type="molecule type" value="Genomic_DNA"/>
</dbReference>
<comment type="similarity">
    <text evidence="1 3">Belongs to the cut8/STS1 family.</text>
</comment>
<gene>
    <name evidence="5" type="ORF">MVES_003645</name>
</gene>
<keyword evidence="3" id="KW-0653">Protein transport</keyword>
<dbReference type="GO" id="GO:0015031">
    <property type="term" value="P:protein transport"/>
    <property type="evidence" value="ECO:0007669"/>
    <property type="project" value="UniProtKB-UniRule"/>
</dbReference>
<protein>
    <recommendedName>
        <fullName evidence="3">Tethering factor for nuclear proteasome STS1</fullName>
    </recommendedName>
</protein>
<dbReference type="Gene3D" id="1.20.58.1590">
    <property type="entry name" value="Tethering factor for nuclear proteasome Cut8/Sts1"/>
    <property type="match status" value="1"/>
</dbReference>
<dbReference type="PANTHER" id="PTHR28032">
    <property type="entry name" value="FI02826P"/>
    <property type="match status" value="1"/>
</dbReference>
<feature type="compositionally biased region" description="Acidic residues" evidence="4">
    <location>
        <begin position="83"/>
        <end position="92"/>
    </location>
</feature>
<dbReference type="GO" id="GO:0031965">
    <property type="term" value="C:nuclear membrane"/>
    <property type="evidence" value="ECO:0007669"/>
    <property type="project" value="TreeGrafter"/>
</dbReference>
<evidence type="ECO:0000256" key="4">
    <source>
        <dbReference type="SAM" id="MobiDB-lite"/>
    </source>
</evidence>
<keyword evidence="3" id="KW-0813">Transport</keyword>
<dbReference type="PANTHER" id="PTHR28032:SF1">
    <property type="entry name" value="FI02826P"/>
    <property type="match status" value="1"/>
</dbReference>
<evidence type="ECO:0000256" key="1">
    <source>
        <dbReference type="ARBA" id="ARBA00006199"/>
    </source>
</evidence>
<proteinExistence type="inferred from homology"/>
<evidence type="ECO:0000313" key="6">
    <source>
        <dbReference type="Proteomes" id="UP000232875"/>
    </source>
</evidence>
<keyword evidence="6" id="KW-1185">Reference proteome</keyword>
<dbReference type="AlphaFoldDB" id="A0A2N1J7D4"/>
<dbReference type="GO" id="GO:0071630">
    <property type="term" value="P:nuclear protein quality control by the ubiquitin-proteasome system"/>
    <property type="evidence" value="ECO:0007669"/>
    <property type="project" value="UniProtKB-UniRule"/>
</dbReference>
<reference evidence="5 6" key="1">
    <citation type="submission" date="2017-10" db="EMBL/GenBank/DDBJ databases">
        <title>A novel species of cold-tolerant Malassezia isolated from bats.</title>
        <authorList>
            <person name="Lorch J.M."/>
            <person name="Palmer J.M."/>
            <person name="Vanderwolf K.J."/>
            <person name="Schmidt K.Z."/>
            <person name="Verant M.L."/>
            <person name="Weller T.J."/>
            <person name="Blehert D.S."/>
        </authorList>
    </citation>
    <scope>NUCLEOTIDE SEQUENCE [LARGE SCALE GENOMIC DNA]</scope>
    <source>
        <strain evidence="5 6">NWHC:44797-103</strain>
    </source>
</reference>
<dbReference type="GO" id="GO:0031144">
    <property type="term" value="P:proteasome localization"/>
    <property type="evidence" value="ECO:0007669"/>
    <property type="project" value="UniProtKB-UniRule"/>
</dbReference>
<name>A0A2N1J7D4_9BASI</name>
<dbReference type="InterPro" id="IPR013868">
    <property type="entry name" value="Cut8/Sts1_fam"/>
</dbReference>
<feature type="region of interest" description="Disordered" evidence="4">
    <location>
        <begin position="108"/>
        <end position="127"/>
    </location>
</feature>
<dbReference type="STRING" id="2020962.A0A2N1J7D4"/>
<evidence type="ECO:0000256" key="3">
    <source>
        <dbReference type="RuleBase" id="RU368013"/>
    </source>
</evidence>
<evidence type="ECO:0000256" key="2">
    <source>
        <dbReference type="ARBA" id="ARBA00023242"/>
    </source>
</evidence>
<evidence type="ECO:0000313" key="5">
    <source>
        <dbReference type="EMBL" id="PKI82459.1"/>
    </source>
</evidence>
<dbReference type="GO" id="GO:0005737">
    <property type="term" value="C:cytoplasm"/>
    <property type="evidence" value="ECO:0007669"/>
    <property type="project" value="UniProtKB-SubCell"/>
</dbReference>
<keyword evidence="3" id="KW-0963">Cytoplasm</keyword>
<dbReference type="Pfam" id="PF08559">
    <property type="entry name" value="Cut8"/>
    <property type="match status" value="1"/>
</dbReference>
<feature type="compositionally biased region" description="Polar residues" evidence="4">
    <location>
        <begin position="111"/>
        <end position="123"/>
    </location>
</feature>
<feature type="region of interest" description="Disordered" evidence="4">
    <location>
        <begin position="63"/>
        <end position="96"/>
    </location>
</feature>
<keyword evidence="2 3" id="KW-0539">Nucleus</keyword>
<dbReference type="Proteomes" id="UP000232875">
    <property type="component" value="Unassembled WGS sequence"/>
</dbReference>
<dbReference type="InterPro" id="IPR038422">
    <property type="entry name" value="Cut8/Sts1_sf"/>
</dbReference>
<dbReference type="GO" id="GO:0070628">
    <property type="term" value="F:proteasome binding"/>
    <property type="evidence" value="ECO:0007669"/>
    <property type="project" value="TreeGrafter"/>
</dbReference>